<keyword evidence="16" id="KW-1185">Reference proteome</keyword>
<dbReference type="Proteomes" id="UP000001070">
    <property type="component" value="Unassembled WGS sequence"/>
</dbReference>
<evidence type="ECO:0000256" key="12">
    <source>
        <dbReference type="SAM" id="MobiDB-lite"/>
    </source>
</evidence>
<evidence type="ECO:0000256" key="7">
    <source>
        <dbReference type="PIRSR" id="PIRSR000102-1"/>
    </source>
</evidence>
<dbReference type="InterPro" id="IPR022383">
    <property type="entry name" value="Lactate/malate_DH_C"/>
</dbReference>
<feature type="active site" description="Proton acceptor" evidence="7">
    <location>
        <position position="205"/>
    </location>
</feature>
<dbReference type="InParanoid" id="B4J9C5"/>
<evidence type="ECO:0000256" key="5">
    <source>
        <dbReference type="ARBA" id="ARBA00023027"/>
    </source>
</evidence>
<dbReference type="Gene3D" id="3.90.110.10">
    <property type="entry name" value="Lactate dehydrogenase/glycoside hydrolase, family 4, C-terminal"/>
    <property type="match status" value="1"/>
</dbReference>
<dbReference type="HOGENOM" id="CLU_047181_1_0_1"/>
<dbReference type="InterPro" id="IPR001236">
    <property type="entry name" value="Lactate/malate_DH_N"/>
</dbReference>
<proteinExistence type="inferred from homology"/>
<dbReference type="GO" id="GO:0006108">
    <property type="term" value="P:malate metabolic process"/>
    <property type="evidence" value="ECO:0007669"/>
    <property type="project" value="InterPro"/>
</dbReference>
<feature type="domain" description="Lactate/malate dehydrogenase N-terminal" evidence="13">
    <location>
        <begin position="32"/>
        <end position="173"/>
    </location>
</feature>
<dbReference type="AlphaFoldDB" id="B4J9C5"/>
<evidence type="ECO:0000259" key="14">
    <source>
        <dbReference type="Pfam" id="PF02866"/>
    </source>
</evidence>
<evidence type="ECO:0000256" key="8">
    <source>
        <dbReference type="PIRSR" id="PIRSR000102-2"/>
    </source>
</evidence>
<dbReference type="Gene3D" id="3.40.50.720">
    <property type="entry name" value="NAD(P)-binding Rossmann-like Domain"/>
    <property type="match status" value="1"/>
</dbReference>
<dbReference type="InterPro" id="IPR015955">
    <property type="entry name" value="Lactate_DH/Glyco_Ohase_4_C"/>
</dbReference>
<protein>
    <recommendedName>
        <fullName evidence="11">Malate dehydrogenase</fullName>
        <ecNumber evidence="11">1.1.1.37</ecNumber>
    </recommendedName>
</protein>
<feature type="compositionally biased region" description="Polar residues" evidence="12">
    <location>
        <begin position="350"/>
        <end position="367"/>
    </location>
</feature>
<dbReference type="SUPFAM" id="SSF56327">
    <property type="entry name" value="LDH C-terminal domain-like"/>
    <property type="match status" value="1"/>
</dbReference>
<organism evidence="16">
    <name type="scientific">Drosophila grimshawi</name>
    <name type="common">Hawaiian fruit fly</name>
    <name type="synonym">Idiomyia grimshawi</name>
    <dbReference type="NCBI Taxonomy" id="7222"/>
    <lineage>
        <taxon>Eukaryota</taxon>
        <taxon>Metazoa</taxon>
        <taxon>Ecdysozoa</taxon>
        <taxon>Arthropoda</taxon>
        <taxon>Hexapoda</taxon>
        <taxon>Insecta</taxon>
        <taxon>Pterygota</taxon>
        <taxon>Neoptera</taxon>
        <taxon>Endopterygota</taxon>
        <taxon>Diptera</taxon>
        <taxon>Brachycera</taxon>
        <taxon>Muscomorpha</taxon>
        <taxon>Ephydroidea</taxon>
        <taxon>Drosophilidae</taxon>
        <taxon>Drosophila</taxon>
        <taxon>Hawaiian Drosophila</taxon>
    </lineage>
</organism>
<evidence type="ECO:0000256" key="6">
    <source>
        <dbReference type="ARBA" id="ARBA00048313"/>
    </source>
</evidence>
<accession>B4J9C5</accession>
<sequence length="367" mass="39476">MLGHVARLSKLPLNYLQNRGGIWTGRGERNYKVTVVGAEGGIGQPLSLLLKQNPLIEQLALHDVIEAKGVAADLSHICTPAEVSHFRSEELLEALQDAHVVVVAAGLPRKPGMSRDELMAANASVALTVACAVSIACPEALLAFITNPINAIVPMAAEFLKAKGVFDPNRLFGITTLDVVRSKTFIGKFMSIDPDLVDIPVIGGHAGITILPLLSQCYPKFPEAEVEELQRLRQRIQEAGTEVVEAKAGKGSATLSMAYAGAHFVNALLRGLDDEEDVLECAYVASNVAELPFLATPMLLGPNGIKQNLGLPSMNEEEKAAFEEMLPELRDSIQLGIRSAQTAMKDIQQEDNASEQIPTNKRASQSE</sequence>
<dbReference type="PANTHER" id="PTHR11540">
    <property type="entry name" value="MALATE AND LACTATE DEHYDROGENASE"/>
    <property type="match status" value="1"/>
</dbReference>
<evidence type="ECO:0000256" key="11">
    <source>
        <dbReference type="RuleBase" id="RU003405"/>
    </source>
</evidence>
<dbReference type="GO" id="GO:0030060">
    <property type="term" value="F:L-malate dehydrogenase (NAD+) activity"/>
    <property type="evidence" value="ECO:0007669"/>
    <property type="project" value="UniProtKB-EC"/>
</dbReference>
<evidence type="ECO:0000256" key="10">
    <source>
        <dbReference type="RuleBase" id="RU003369"/>
    </source>
</evidence>
<evidence type="ECO:0000256" key="2">
    <source>
        <dbReference type="ARBA" id="ARBA00011738"/>
    </source>
</evidence>
<dbReference type="FunFam" id="3.90.110.10:FF:000001">
    <property type="entry name" value="Malate dehydrogenase"/>
    <property type="match status" value="1"/>
</dbReference>
<evidence type="ECO:0000256" key="3">
    <source>
        <dbReference type="ARBA" id="ARBA00022532"/>
    </source>
</evidence>
<dbReference type="InterPro" id="IPR010097">
    <property type="entry name" value="Malate_DH_type1"/>
</dbReference>
<feature type="binding site" evidence="9">
    <location>
        <begin position="145"/>
        <end position="147"/>
    </location>
    <ligand>
        <name>NAD(+)</name>
        <dbReference type="ChEBI" id="CHEBI:57540"/>
    </ligand>
</feature>
<dbReference type="EMBL" id="CH916367">
    <property type="protein sequence ID" value="EDW01406.1"/>
    <property type="molecule type" value="Genomic_DNA"/>
</dbReference>
<feature type="binding site" evidence="8">
    <location>
        <position position="147"/>
    </location>
    <ligand>
        <name>substrate</name>
    </ligand>
</feature>
<dbReference type="Pfam" id="PF02866">
    <property type="entry name" value="Ldh_1_C"/>
    <property type="match status" value="1"/>
</dbReference>
<feature type="binding site" evidence="9">
    <location>
        <position position="63"/>
    </location>
    <ligand>
        <name>NAD(+)</name>
        <dbReference type="ChEBI" id="CHEBI:57540"/>
    </ligand>
</feature>
<dbReference type="NCBIfam" id="TIGR01772">
    <property type="entry name" value="MDH_euk_gproteo"/>
    <property type="match status" value="1"/>
</dbReference>
<dbReference type="Pfam" id="PF00056">
    <property type="entry name" value="Ldh_1_N"/>
    <property type="match status" value="1"/>
</dbReference>
<evidence type="ECO:0000256" key="1">
    <source>
        <dbReference type="ARBA" id="ARBA00008824"/>
    </source>
</evidence>
<reference evidence="15 16" key="1">
    <citation type="journal article" date="2007" name="Nature">
        <title>Evolution of genes and genomes on the Drosophila phylogeny.</title>
        <authorList>
            <consortium name="Drosophila 12 Genomes Consortium"/>
            <person name="Clark A.G."/>
            <person name="Eisen M.B."/>
            <person name="Smith D.R."/>
            <person name="Bergman C.M."/>
            <person name="Oliver B."/>
            <person name="Markow T.A."/>
            <person name="Kaufman T.C."/>
            <person name="Kellis M."/>
            <person name="Gelbart W."/>
            <person name="Iyer V.N."/>
            <person name="Pollard D.A."/>
            <person name="Sackton T.B."/>
            <person name="Larracuente A.M."/>
            <person name="Singh N.D."/>
            <person name="Abad J.P."/>
            <person name="Abt D.N."/>
            <person name="Adryan B."/>
            <person name="Aguade M."/>
            <person name="Akashi H."/>
            <person name="Anderson W.W."/>
            <person name="Aquadro C.F."/>
            <person name="Ardell D.H."/>
            <person name="Arguello R."/>
            <person name="Artieri C.G."/>
            <person name="Barbash D.A."/>
            <person name="Barker D."/>
            <person name="Barsanti P."/>
            <person name="Batterham P."/>
            <person name="Batzoglou S."/>
            <person name="Begun D."/>
            <person name="Bhutkar A."/>
            <person name="Blanco E."/>
            <person name="Bosak S.A."/>
            <person name="Bradley R.K."/>
            <person name="Brand A.D."/>
            <person name="Brent M.R."/>
            <person name="Brooks A.N."/>
            <person name="Brown R.H."/>
            <person name="Butlin R.K."/>
            <person name="Caggese C."/>
            <person name="Calvi B.R."/>
            <person name="Bernardo de Carvalho A."/>
            <person name="Caspi A."/>
            <person name="Castrezana S."/>
            <person name="Celniker S.E."/>
            <person name="Chang J.L."/>
            <person name="Chapple C."/>
            <person name="Chatterji S."/>
            <person name="Chinwalla A."/>
            <person name="Civetta A."/>
            <person name="Clifton S.W."/>
            <person name="Comeron J.M."/>
            <person name="Costello J.C."/>
            <person name="Coyne J.A."/>
            <person name="Daub J."/>
            <person name="David R.G."/>
            <person name="Delcher A.L."/>
            <person name="Delehaunty K."/>
            <person name="Do C.B."/>
            <person name="Ebling H."/>
            <person name="Edwards K."/>
            <person name="Eickbush T."/>
            <person name="Evans J.D."/>
            <person name="Filipski A."/>
            <person name="Findeiss S."/>
            <person name="Freyhult E."/>
            <person name="Fulton L."/>
            <person name="Fulton R."/>
            <person name="Garcia A.C."/>
            <person name="Gardiner A."/>
            <person name="Garfield D.A."/>
            <person name="Garvin B.E."/>
            <person name="Gibson G."/>
            <person name="Gilbert D."/>
            <person name="Gnerre S."/>
            <person name="Godfrey J."/>
            <person name="Good R."/>
            <person name="Gotea V."/>
            <person name="Gravely B."/>
            <person name="Greenberg A.J."/>
            <person name="Griffiths-Jones S."/>
            <person name="Gross S."/>
            <person name="Guigo R."/>
            <person name="Gustafson E.A."/>
            <person name="Haerty W."/>
            <person name="Hahn M.W."/>
            <person name="Halligan D.L."/>
            <person name="Halpern A.L."/>
            <person name="Halter G.M."/>
            <person name="Han M.V."/>
            <person name="Heger A."/>
            <person name="Hillier L."/>
            <person name="Hinrichs A.S."/>
            <person name="Holmes I."/>
            <person name="Hoskins R.A."/>
            <person name="Hubisz M.J."/>
            <person name="Hultmark D."/>
            <person name="Huntley M.A."/>
            <person name="Jaffe D.B."/>
            <person name="Jagadeeshan S."/>
            <person name="Jeck W.R."/>
            <person name="Johnson J."/>
            <person name="Jones C.D."/>
            <person name="Jordan W.C."/>
            <person name="Karpen G.H."/>
            <person name="Kataoka E."/>
            <person name="Keightley P.D."/>
            <person name="Kheradpour P."/>
            <person name="Kirkness E.F."/>
            <person name="Koerich L.B."/>
            <person name="Kristiansen K."/>
            <person name="Kudrna D."/>
            <person name="Kulathinal R.J."/>
            <person name="Kumar S."/>
            <person name="Kwok R."/>
            <person name="Lander E."/>
            <person name="Langley C.H."/>
            <person name="Lapoint R."/>
            <person name="Lazzaro B.P."/>
            <person name="Lee S.J."/>
            <person name="Levesque L."/>
            <person name="Li R."/>
            <person name="Lin C.F."/>
            <person name="Lin M.F."/>
            <person name="Lindblad-Toh K."/>
            <person name="Llopart A."/>
            <person name="Long M."/>
            <person name="Low L."/>
            <person name="Lozovsky E."/>
            <person name="Lu J."/>
            <person name="Luo M."/>
            <person name="Machado C.A."/>
            <person name="Makalowski W."/>
            <person name="Marzo M."/>
            <person name="Matsuda M."/>
            <person name="Matzkin L."/>
            <person name="McAllister B."/>
            <person name="McBride C.S."/>
            <person name="McKernan B."/>
            <person name="McKernan K."/>
            <person name="Mendez-Lago M."/>
            <person name="Minx P."/>
            <person name="Mollenhauer M.U."/>
            <person name="Montooth K."/>
            <person name="Mount S.M."/>
            <person name="Mu X."/>
            <person name="Myers E."/>
            <person name="Negre B."/>
            <person name="Newfeld S."/>
            <person name="Nielsen R."/>
            <person name="Noor M.A."/>
            <person name="O'Grady P."/>
            <person name="Pachter L."/>
            <person name="Papaceit M."/>
            <person name="Parisi M.J."/>
            <person name="Parisi M."/>
            <person name="Parts L."/>
            <person name="Pedersen J.S."/>
            <person name="Pesole G."/>
            <person name="Phillippy A.M."/>
            <person name="Ponting C.P."/>
            <person name="Pop M."/>
            <person name="Porcelli D."/>
            <person name="Powell J.R."/>
            <person name="Prohaska S."/>
            <person name="Pruitt K."/>
            <person name="Puig M."/>
            <person name="Quesneville H."/>
            <person name="Ram K.R."/>
            <person name="Rand D."/>
            <person name="Rasmussen M.D."/>
            <person name="Reed L.K."/>
            <person name="Reenan R."/>
            <person name="Reily A."/>
            <person name="Remington K.A."/>
            <person name="Rieger T.T."/>
            <person name="Ritchie M.G."/>
            <person name="Robin C."/>
            <person name="Rogers Y.H."/>
            <person name="Rohde C."/>
            <person name="Rozas J."/>
            <person name="Rubenfield M.J."/>
            <person name="Ruiz A."/>
            <person name="Russo S."/>
            <person name="Salzberg S.L."/>
            <person name="Sanchez-Gracia A."/>
            <person name="Saranga D.J."/>
            <person name="Sato H."/>
            <person name="Schaeffer S.W."/>
            <person name="Schatz M.C."/>
            <person name="Schlenke T."/>
            <person name="Schwartz R."/>
            <person name="Segarra C."/>
            <person name="Singh R.S."/>
            <person name="Sirot L."/>
            <person name="Sirota M."/>
            <person name="Sisneros N.B."/>
            <person name="Smith C.D."/>
            <person name="Smith T.F."/>
            <person name="Spieth J."/>
            <person name="Stage D.E."/>
            <person name="Stark A."/>
            <person name="Stephan W."/>
            <person name="Strausberg R.L."/>
            <person name="Strempel S."/>
            <person name="Sturgill D."/>
            <person name="Sutton G."/>
            <person name="Sutton G.G."/>
            <person name="Tao W."/>
            <person name="Teichmann S."/>
            <person name="Tobari Y.N."/>
            <person name="Tomimura Y."/>
            <person name="Tsolas J.M."/>
            <person name="Valente V.L."/>
            <person name="Venter E."/>
            <person name="Venter J.C."/>
            <person name="Vicario S."/>
            <person name="Vieira F.G."/>
            <person name="Vilella A.J."/>
            <person name="Villasante A."/>
            <person name="Walenz B."/>
            <person name="Wang J."/>
            <person name="Wasserman M."/>
            <person name="Watts T."/>
            <person name="Wilson D."/>
            <person name="Wilson R.K."/>
            <person name="Wing R.A."/>
            <person name="Wolfner M.F."/>
            <person name="Wong A."/>
            <person name="Wong G.K."/>
            <person name="Wu C.I."/>
            <person name="Wu G."/>
            <person name="Yamamoto D."/>
            <person name="Yang H.P."/>
            <person name="Yang S.P."/>
            <person name="Yorke J.A."/>
            <person name="Yoshida K."/>
            <person name="Zdobnov E."/>
            <person name="Zhang P."/>
            <person name="Zhang Y."/>
            <person name="Zimin A.V."/>
            <person name="Baldwin J."/>
            <person name="Abdouelleil A."/>
            <person name="Abdulkadir J."/>
            <person name="Abebe A."/>
            <person name="Abera B."/>
            <person name="Abreu J."/>
            <person name="Acer S.C."/>
            <person name="Aftuck L."/>
            <person name="Alexander A."/>
            <person name="An P."/>
            <person name="Anderson E."/>
            <person name="Anderson S."/>
            <person name="Arachi H."/>
            <person name="Azer M."/>
            <person name="Bachantsang P."/>
            <person name="Barry A."/>
            <person name="Bayul T."/>
            <person name="Berlin A."/>
            <person name="Bessette D."/>
            <person name="Bloom T."/>
            <person name="Blye J."/>
            <person name="Boguslavskiy L."/>
            <person name="Bonnet C."/>
            <person name="Boukhgalter B."/>
            <person name="Bourzgui I."/>
            <person name="Brown A."/>
            <person name="Cahill P."/>
            <person name="Channer S."/>
            <person name="Cheshatsang Y."/>
            <person name="Chuda L."/>
            <person name="Citroen M."/>
            <person name="Collymore A."/>
            <person name="Cooke P."/>
            <person name="Costello M."/>
            <person name="D'Aco K."/>
            <person name="Daza R."/>
            <person name="De Haan G."/>
            <person name="DeGray S."/>
            <person name="DeMaso C."/>
            <person name="Dhargay N."/>
            <person name="Dooley K."/>
            <person name="Dooley E."/>
            <person name="Doricent M."/>
            <person name="Dorje P."/>
            <person name="Dorjee K."/>
            <person name="Dupes A."/>
            <person name="Elong R."/>
            <person name="Falk J."/>
            <person name="Farina A."/>
            <person name="Faro S."/>
            <person name="Ferguson D."/>
            <person name="Fisher S."/>
            <person name="Foley C.D."/>
            <person name="Franke A."/>
            <person name="Friedrich D."/>
            <person name="Gadbois L."/>
            <person name="Gearin G."/>
            <person name="Gearin C.R."/>
            <person name="Giannoukos G."/>
            <person name="Goode T."/>
            <person name="Graham J."/>
            <person name="Grandbois E."/>
            <person name="Grewal S."/>
            <person name="Gyaltsen K."/>
            <person name="Hafez N."/>
            <person name="Hagos B."/>
            <person name="Hall J."/>
            <person name="Henson C."/>
            <person name="Hollinger A."/>
            <person name="Honan T."/>
            <person name="Huard M.D."/>
            <person name="Hughes L."/>
            <person name="Hurhula B."/>
            <person name="Husby M.E."/>
            <person name="Kamat A."/>
            <person name="Kanga B."/>
            <person name="Kashin S."/>
            <person name="Khazanovich D."/>
            <person name="Kisner P."/>
            <person name="Lance K."/>
            <person name="Lara M."/>
            <person name="Lee W."/>
            <person name="Lennon N."/>
            <person name="Letendre F."/>
            <person name="LeVine R."/>
            <person name="Lipovsky A."/>
            <person name="Liu X."/>
            <person name="Liu J."/>
            <person name="Liu S."/>
            <person name="Lokyitsang T."/>
            <person name="Lokyitsang Y."/>
            <person name="Lubonja R."/>
            <person name="Lui A."/>
            <person name="MacDonald P."/>
            <person name="Magnisalis V."/>
            <person name="Maru K."/>
            <person name="Matthews C."/>
            <person name="McCusker W."/>
            <person name="McDonough S."/>
            <person name="Mehta T."/>
            <person name="Meldrim J."/>
            <person name="Meneus L."/>
            <person name="Mihai O."/>
            <person name="Mihalev A."/>
            <person name="Mihova T."/>
            <person name="Mittelman R."/>
            <person name="Mlenga V."/>
            <person name="Montmayeur A."/>
            <person name="Mulrain L."/>
            <person name="Navidi A."/>
            <person name="Naylor J."/>
            <person name="Negash T."/>
            <person name="Nguyen T."/>
            <person name="Nguyen N."/>
            <person name="Nicol R."/>
            <person name="Norbu C."/>
            <person name="Norbu N."/>
            <person name="Novod N."/>
            <person name="O'Neill B."/>
            <person name="Osman S."/>
            <person name="Markiewicz E."/>
            <person name="Oyono O.L."/>
            <person name="Patti C."/>
            <person name="Phunkhang P."/>
            <person name="Pierre F."/>
            <person name="Priest M."/>
            <person name="Raghuraman S."/>
            <person name="Rege F."/>
            <person name="Reyes R."/>
            <person name="Rise C."/>
            <person name="Rogov P."/>
            <person name="Ross K."/>
            <person name="Ryan E."/>
            <person name="Settipalli S."/>
            <person name="Shea T."/>
            <person name="Sherpa N."/>
            <person name="Shi L."/>
            <person name="Shih D."/>
            <person name="Sparrow T."/>
            <person name="Spaulding J."/>
            <person name="Stalker J."/>
            <person name="Stange-Thomann N."/>
            <person name="Stavropoulos S."/>
            <person name="Stone C."/>
            <person name="Strader C."/>
            <person name="Tesfaye S."/>
            <person name="Thomson T."/>
            <person name="Thoulutsang Y."/>
            <person name="Thoulutsang D."/>
            <person name="Topham K."/>
            <person name="Topping I."/>
            <person name="Tsamla T."/>
            <person name="Vassiliev H."/>
            <person name="Vo A."/>
            <person name="Wangchuk T."/>
            <person name="Wangdi T."/>
            <person name="Weiand M."/>
            <person name="Wilkinson J."/>
            <person name="Wilson A."/>
            <person name="Yadav S."/>
            <person name="Young G."/>
            <person name="Yu Q."/>
            <person name="Zembek L."/>
            <person name="Zhong D."/>
            <person name="Zimmer A."/>
            <person name="Zwirko Z."/>
            <person name="Jaffe D.B."/>
            <person name="Alvarez P."/>
            <person name="Brockman W."/>
            <person name="Butler J."/>
            <person name="Chin C."/>
            <person name="Gnerre S."/>
            <person name="Grabherr M."/>
            <person name="Kleber M."/>
            <person name="Mauceli E."/>
            <person name="MacCallum I."/>
        </authorList>
    </citation>
    <scope>NUCLEOTIDE SEQUENCE [LARGE SCALE GENOMIC DNA]</scope>
    <source>
        <strain evidence="16">Tucson 15287-2541.00</strain>
    </source>
</reference>
<dbReference type="PANTHER" id="PTHR11540:SF16">
    <property type="entry name" value="MALATE DEHYDROGENASE, MITOCHONDRIAL"/>
    <property type="match status" value="1"/>
</dbReference>
<dbReference type="FunCoup" id="B4J9C5">
    <property type="interactions" value="176"/>
</dbReference>
<dbReference type="GO" id="GO:0006099">
    <property type="term" value="P:tricarboxylic acid cycle"/>
    <property type="evidence" value="ECO:0007669"/>
    <property type="project" value="UniProtKB-KW"/>
</dbReference>
<dbReference type="EC" id="1.1.1.37" evidence="11"/>
<feature type="binding site" evidence="8">
    <location>
        <position position="109"/>
    </location>
    <ligand>
        <name>substrate</name>
    </ligand>
</feature>
<dbReference type="GO" id="GO:0005739">
    <property type="term" value="C:mitochondrion"/>
    <property type="evidence" value="ECO:0007669"/>
    <property type="project" value="TreeGrafter"/>
</dbReference>
<feature type="binding site" evidence="9">
    <location>
        <begin position="37"/>
        <end position="43"/>
    </location>
    <ligand>
        <name>NAD(+)</name>
        <dbReference type="ChEBI" id="CHEBI:57540"/>
    </ligand>
</feature>
<evidence type="ECO:0000313" key="16">
    <source>
        <dbReference type="Proteomes" id="UP000001070"/>
    </source>
</evidence>
<keyword evidence="4 10" id="KW-0560">Oxidoreductase</keyword>
<keyword evidence="3 11" id="KW-0816">Tricarboxylic acid cycle</keyword>
<dbReference type="STRING" id="7222.B4J9C5"/>
<keyword evidence="5 9" id="KW-0520">NAD</keyword>
<comment type="catalytic activity">
    <reaction evidence="6 11">
        <text>(S)-malate + NAD(+) = oxaloacetate + NADH + H(+)</text>
        <dbReference type="Rhea" id="RHEA:21432"/>
        <dbReference type="ChEBI" id="CHEBI:15378"/>
        <dbReference type="ChEBI" id="CHEBI:15589"/>
        <dbReference type="ChEBI" id="CHEBI:16452"/>
        <dbReference type="ChEBI" id="CHEBI:57540"/>
        <dbReference type="ChEBI" id="CHEBI:57945"/>
        <dbReference type="EC" id="1.1.1.37"/>
    </reaction>
</comment>
<dbReference type="PhylomeDB" id="B4J9C5"/>
<feature type="binding site" evidence="8">
    <location>
        <position position="115"/>
    </location>
    <ligand>
        <name>substrate</name>
    </ligand>
</feature>
<dbReference type="KEGG" id="dgr:6559769"/>
<feature type="binding site" evidence="8">
    <location>
        <position position="181"/>
    </location>
    <ligand>
        <name>substrate</name>
    </ligand>
</feature>
<feature type="domain" description="Lactate/malate dehydrogenase C-terminal" evidence="14">
    <location>
        <begin position="175"/>
        <end position="336"/>
    </location>
</feature>
<dbReference type="OrthoDB" id="755699at2759"/>
<dbReference type="InterPro" id="IPR036291">
    <property type="entry name" value="NAD(P)-bd_dom_sf"/>
</dbReference>
<dbReference type="OMA" id="VINRVQF"/>
<name>B4J9C5_DROGR</name>
<dbReference type="PROSITE" id="PS00068">
    <property type="entry name" value="MDH"/>
    <property type="match status" value="1"/>
</dbReference>
<dbReference type="FunFam" id="3.40.50.720:FF:000268">
    <property type="entry name" value="Malate dehydrogenase"/>
    <property type="match status" value="1"/>
</dbReference>
<dbReference type="SMR" id="B4J9C5"/>
<feature type="binding site" evidence="9">
    <location>
        <position position="122"/>
    </location>
    <ligand>
        <name>NAD(+)</name>
        <dbReference type="ChEBI" id="CHEBI:57540"/>
    </ligand>
</feature>
<evidence type="ECO:0000256" key="4">
    <source>
        <dbReference type="ARBA" id="ARBA00023002"/>
    </source>
</evidence>
<gene>
    <name evidence="15" type="primary">Dgri\GH21421</name>
    <name evidence="15" type="ORF">Dgri_GH21421</name>
</gene>
<dbReference type="CDD" id="cd01337">
    <property type="entry name" value="MDH_glyoxysomal_mitochondrial"/>
    <property type="match status" value="1"/>
</dbReference>
<evidence type="ECO:0000259" key="13">
    <source>
        <dbReference type="Pfam" id="PF00056"/>
    </source>
</evidence>
<evidence type="ECO:0000256" key="9">
    <source>
        <dbReference type="PIRSR" id="PIRSR000102-3"/>
    </source>
</evidence>
<dbReference type="SUPFAM" id="SSF51735">
    <property type="entry name" value="NAD(P)-binding Rossmann-fold domains"/>
    <property type="match status" value="1"/>
</dbReference>
<comment type="subunit">
    <text evidence="2">Homodimer.</text>
</comment>
<dbReference type="InterPro" id="IPR001557">
    <property type="entry name" value="L-lactate/malate_DH"/>
</dbReference>
<evidence type="ECO:0000313" key="15">
    <source>
        <dbReference type="EMBL" id="EDW01406.1"/>
    </source>
</evidence>
<feature type="region of interest" description="Disordered" evidence="12">
    <location>
        <begin position="340"/>
        <end position="367"/>
    </location>
</feature>
<dbReference type="InterPro" id="IPR001252">
    <property type="entry name" value="Malate_DH_AS"/>
</dbReference>
<dbReference type="PIRSF" id="PIRSF000102">
    <property type="entry name" value="Lac_mal_DH"/>
    <property type="match status" value="1"/>
</dbReference>
<comment type="similarity">
    <text evidence="1">Belongs to the LDH/MDH superfamily. MDH type 1 family.</text>
</comment>
<dbReference type="eggNOG" id="KOG1494">
    <property type="taxonomic scope" value="Eukaryota"/>
</dbReference>
<feature type="binding site" evidence="9">
    <location>
        <position position="257"/>
    </location>
    <ligand>
        <name>NAD(+)</name>
        <dbReference type="ChEBI" id="CHEBI:57540"/>
    </ligand>
</feature>